<keyword evidence="2" id="KW-0472">Membrane</keyword>
<evidence type="ECO:0000313" key="3">
    <source>
        <dbReference type="EMBL" id="ELU12517.1"/>
    </source>
</evidence>
<evidence type="ECO:0000256" key="1">
    <source>
        <dbReference type="SAM" id="MobiDB-lite"/>
    </source>
</evidence>
<protein>
    <submittedName>
        <fullName evidence="3 4">Uncharacterized protein</fullName>
    </submittedName>
</protein>
<sequence length="476" mass="52434">MNAFRFNFRGITVPIWRLGSRYEILPHSGAKKKNRQGAEIDVGTHACALSPRYKGSPKYRGIAALISPILQGTKHQFNRDGYLQKSIFVLVEQCSLGIRFNFFQLFISRINLELVFAAGFQVAFVWNYFVSSTVFYLSLWFMLCGDSEAELSATATCNDEQVHNCRKSANNGQLDKLSGGGSCQPKQYVQFTHICTVSHYLPSVDYCCCEHEQRVLCCRYHQDWDTFRCSQGEDTVDTISSSSLPLKILLPIIIGPIVILLCCVFCCVKCCCYRYDDDADMLCCTTCEDKREKLSKEKQPPSSSRPPPQGPDDASTPLTYGLAPTSSNAIQQSCPNCRHSLTAPDIKAYTCHHSVVEPSAPPVEDGPGPYSSPYATVCLREKERPAVCYGRSQSEVAAEIESVHCACVNRNSVYRSLSAGTEVVRPCPTCQGSGHGVGGGGQCAPPSYDESLSHQVLPLTTATNVHTTDAEIIEKC</sequence>
<accession>R7V200</accession>
<feature type="region of interest" description="Disordered" evidence="1">
    <location>
        <begin position="295"/>
        <end position="318"/>
    </location>
</feature>
<reference evidence="4" key="3">
    <citation type="submission" date="2015-06" db="UniProtKB">
        <authorList>
            <consortium name="EnsemblMetazoa"/>
        </authorList>
    </citation>
    <scope>IDENTIFICATION</scope>
</reference>
<keyword evidence="2" id="KW-0812">Transmembrane</keyword>
<reference evidence="5" key="1">
    <citation type="submission" date="2012-12" db="EMBL/GenBank/DDBJ databases">
        <authorList>
            <person name="Hellsten U."/>
            <person name="Grimwood J."/>
            <person name="Chapman J.A."/>
            <person name="Shapiro H."/>
            <person name="Aerts A."/>
            <person name="Otillar R.P."/>
            <person name="Terry A.Y."/>
            <person name="Boore J.L."/>
            <person name="Simakov O."/>
            <person name="Marletaz F."/>
            <person name="Cho S.-J."/>
            <person name="Edsinger-Gonzales E."/>
            <person name="Havlak P."/>
            <person name="Kuo D.-H."/>
            <person name="Larsson T."/>
            <person name="Lv J."/>
            <person name="Arendt D."/>
            <person name="Savage R."/>
            <person name="Osoegawa K."/>
            <person name="de Jong P."/>
            <person name="Lindberg D.R."/>
            <person name="Seaver E.C."/>
            <person name="Weisblat D.A."/>
            <person name="Putnam N.H."/>
            <person name="Grigoriev I.V."/>
            <person name="Rokhsar D.S."/>
        </authorList>
    </citation>
    <scope>NUCLEOTIDE SEQUENCE</scope>
    <source>
        <strain evidence="5">I ESC-2004</strain>
    </source>
</reference>
<organism evidence="3">
    <name type="scientific">Capitella teleta</name>
    <name type="common">Polychaete worm</name>
    <dbReference type="NCBI Taxonomy" id="283909"/>
    <lineage>
        <taxon>Eukaryota</taxon>
        <taxon>Metazoa</taxon>
        <taxon>Spiralia</taxon>
        <taxon>Lophotrochozoa</taxon>
        <taxon>Annelida</taxon>
        <taxon>Polychaeta</taxon>
        <taxon>Sedentaria</taxon>
        <taxon>Scolecida</taxon>
        <taxon>Capitellidae</taxon>
        <taxon>Capitella</taxon>
    </lineage>
</organism>
<dbReference type="AlphaFoldDB" id="R7V200"/>
<keyword evidence="5" id="KW-1185">Reference proteome</keyword>
<dbReference type="HOGENOM" id="CLU_573962_0_0_1"/>
<evidence type="ECO:0000256" key="2">
    <source>
        <dbReference type="SAM" id="Phobius"/>
    </source>
</evidence>
<dbReference type="EMBL" id="KB295903">
    <property type="protein sequence ID" value="ELU12517.1"/>
    <property type="molecule type" value="Genomic_DNA"/>
</dbReference>
<evidence type="ECO:0000313" key="4">
    <source>
        <dbReference type="EnsemblMetazoa" id="CapteP228203"/>
    </source>
</evidence>
<feature type="transmembrane region" description="Helical" evidence="2">
    <location>
        <begin position="114"/>
        <end position="143"/>
    </location>
</feature>
<dbReference type="EnsemblMetazoa" id="CapteT228203">
    <property type="protein sequence ID" value="CapteP228203"/>
    <property type="gene ID" value="CapteG228203"/>
</dbReference>
<dbReference type="OrthoDB" id="10656910at2759"/>
<reference evidence="3 5" key="2">
    <citation type="journal article" date="2013" name="Nature">
        <title>Insights into bilaterian evolution from three spiralian genomes.</title>
        <authorList>
            <person name="Simakov O."/>
            <person name="Marletaz F."/>
            <person name="Cho S.J."/>
            <person name="Edsinger-Gonzales E."/>
            <person name="Havlak P."/>
            <person name="Hellsten U."/>
            <person name="Kuo D.H."/>
            <person name="Larsson T."/>
            <person name="Lv J."/>
            <person name="Arendt D."/>
            <person name="Savage R."/>
            <person name="Osoegawa K."/>
            <person name="de Jong P."/>
            <person name="Grimwood J."/>
            <person name="Chapman J.A."/>
            <person name="Shapiro H."/>
            <person name="Aerts A."/>
            <person name="Otillar R.P."/>
            <person name="Terry A.Y."/>
            <person name="Boore J.L."/>
            <person name="Grigoriev I.V."/>
            <person name="Lindberg D.R."/>
            <person name="Seaver E.C."/>
            <person name="Weisblat D.A."/>
            <person name="Putnam N.H."/>
            <person name="Rokhsar D.S."/>
        </authorList>
    </citation>
    <scope>NUCLEOTIDE SEQUENCE</scope>
    <source>
        <strain evidence="3 5">I ESC-2004</strain>
    </source>
</reference>
<gene>
    <name evidence="3" type="ORF">CAPTEDRAFT_228203</name>
</gene>
<feature type="transmembrane region" description="Helical" evidence="2">
    <location>
        <begin position="248"/>
        <end position="268"/>
    </location>
</feature>
<dbReference type="Proteomes" id="UP000014760">
    <property type="component" value="Unassembled WGS sequence"/>
</dbReference>
<evidence type="ECO:0000313" key="5">
    <source>
        <dbReference type="Proteomes" id="UP000014760"/>
    </source>
</evidence>
<name>R7V200_CAPTE</name>
<dbReference type="EMBL" id="AMQN01005396">
    <property type="status" value="NOT_ANNOTATED_CDS"/>
    <property type="molecule type" value="Genomic_DNA"/>
</dbReference>
<keyword evidence="2" id="KW-1133">Transmembrane helix</keyword>
<proteinExistence type="predicted"/>